<accession>A0A8H6VFK7</accession>
<keyword evidence="4 6" id="KW-0862">Zinc</keyword>
<dbReference type="GO" id="GO:0008270">
    <property type="term" value="F:zinc ion binding"/>
    <property type="evidence" value="ECO:0007669"/>
    <property type="project" value="InterPro"/>
</dbReference>
<dbReference type="InterPro" id="IPR020843">
    <property type="entry name" value="ER"/>
</dbReference>
<evidence type="ECO:0000256" key="1">
    <source>
        <dbReference type="ARBA" id="ARBA00001947"/>
    </source>
</evidence>
<organism evidence="8 9">
    <name type="scientific">Pseudocercospora fuligena</name>
    <dbReference type="NCBI Taxonomy" id="685502"/>
    <lineage>
        <taxon>Eukaryota</taxon>
        <taxon>Fungi</taxon>
        <taxon>Dikarya</taxon>
        <taxon>Ascomycota</taxon>
        <taxon>Pezizomycotina</taxon>
        <taxon>Dothideomycetes</taxon>
        <taxon>Dothideomycetidae</taxon>
        <taxon>Mycosphaerellales</taxon>
        <taxon>Mycosphaerellaceae</taxon>
        <taxon>Pseudocercospora</taxon>
    </lineage>
</organism>
<comment type="cofactor">
    <cofactor evidence="1 6">
        <name>Zn(2+)</name>
        <dbReference type="ChEBI" id="CHEBI:29105"/>
    </cofactor>
</comment>
<dbReference type="PROSITE" id="PS00059">
    <property type="entry name" value="ADH_ZINC"/>
    <property type="match status" value="1"/>
</dbReference>
<evidence type="ECO:0000256" key="3">
    <source>
        <dbReference type="ARBA" id="ARBA00022723"/>
    </source>
</evidence>
<evidence type="ECO:0000259" key="7">
    <source>
        <dbReference type="SMART" id="SM00829"/>
    </source>
</evidence>
<evidence type="ECO:0000256" key="5">
    <source>
        <dbReference type="ARBA" id="ARBA00023002"/>
    </source>
</evidence>
<dbReference type="InterPro" id="IPR013149">
    <property type="entry name" value="ADH-like_C"/>
</dbReference>
<protein>
    <submittedName>
        <fullName evidence="8">Aryl-alcohol dehydrogenase</fullName>
    </submittedName>
</protein>
<dbReference type="PANTHER" id="PTHR43350:SF2">
    <property type="entry name" value="GROES-LIKE ZINC-BINDING ALCOHOL DEHYDROGENASE FAMILY PROTEIN"/>
    <property type="match status" value="1"/>
</dbReference>
<keyword evidence="5" id="KW-0560">Oxidoreductase</keyword>
<proteinExistence type="inferred from homology"/>
<dbReference type="InterPro" id="IPR011032">
    <property type="entry name" value="GroES-like_sf"/>
</dbReference>
<keyword evidence="9" id="KW-1185">Reference proteome</keyword>
<evidence type="ECO:0000313" key="9">
    <source>
        <dbReference type="Proteomes" id="UP000660729"/>
    </source>
</evidence>
<evidence type="ECO:0000256" key="2">
    <source>
        <dbReference type="ARBA" id="ARBA00008072"/>
    </source>
</evidence>
<dbReference type="Gene3D" id="3.40.50.720">
    <property type="entry name" value="NAD(P)-binding Rossmann-like Domain"/>
    <property type="match status" value="1"/>
</dbReference>
<dbReference type="SUPFAM" id="SSF51735">
    <property type="entry name" value="NAD(P)-binding Rossmann-fold domains"/>
    <property type="match status" value="1"/>
</dbReference>
<reference evidence="8" key="1">
    <citation type="submission" date="2020-04" db="EMBL/GenBank/DDBJ databases">
        <title>Draft genome resource of the tomato pathogen Pseudocercospora fuligena.</title>
        <authorList>
            <person name="Zaccaron A."/>
        </authorList>
    </citation>
    <scope>NUCLEOTIDE SEQUENCE</scope>
    <source>
        <strain evidence="8">PF001</strain>
    </source>
</reference>
<dbReference type="InterPro" id="IPR013154">
    <property type="entry name" value="ADH-like_N"/>
</dbReference>
<evidence type="ECO:0000313" key="8">
    <source>
        <dbReference type="EMBL" id="KAF7185135.1"/>
    </source>
</evidence>
<evidence type="ECO:0000256" key="4">
    <source>
        <dbReference type="ARBA" id="ARBA00022833"/>
    </source>
</evidence>
<keyword evidence="3 6" id="KW-0479">Metal-binding</keyword>
<dbReference type="SMART" id="SM00829">
    <property type="entry name" value="PKS_ER"/>
    <property type="match status" value="1"/>
</dbReference>
<feature type="domain" description="Enoyl reductase (ER)" evidence="7">
    <location>
        <begin position="23"/>
        <end position="388"/>
    </location>
</feature>
<dbReference type="EMBL" id="JABCIY010000342">
    <property type="protein sequence ID" value="KAF7185135.1"/>
    <property type="molecule type" value="Genomic_DNA"/>
</dbReference>
<dbReference type="InterPro" id="IPR036291">
    <property type="entry name" value="NAD(P)-bd_dom_sf"/>
</dbReference>
<dbReference type="SUPFAM" id="SSF50129">
    <property type="entry name" value="GroES-like"/>
    <property type="match status" value="1"/>
</dbReference>
<gene>
    <name evidence="8" type="ORF">HII31_13410</name>
</gene>
<evidence type="ECO:0000256" key="6">
    <source>
        <dbReference type="RuleBase" id="RU361277"/>
    </source>
</evidence>
<comment type="caution">
    <text evidence="8">The sequence shown here is derived from an EMBL/GenBank/DDBJ whole genome shotgun (WGS) entry which is preliminary data.</text>
</comment>
<dbReference type="AlphaFoldDB" id="A0A8H6VFK7"/>
<dbReference type="Pfam" id="PF08240">
    <property type="entry name" value="ADH_N"/>
    <property type="match status" value="1"/>
</dbReference>
<dbReference type="Proteomes" id="UP000660729">
    <property type="component" value="Unassembled WGS sequence"/>
</dbReference>
<dbReference type="PANTHER" id="PTHR43350">
    <property type="entry name" value="NAD-DEPENDENT ALCOHOL DEHYDROGENASE"/>
    <property type="match status" value="1"/>
</dbReference>
<dbReference type="InterPro" id="IPR002328">
    <property type="entry name" value="ADH_Zn_CS"/>
</dbReference>
<name>A0A8H6VFK7_9PEZI</name>
<dbReference type="Gene3D" id="3.90.180.10">
    <property type="entry name" value="Medium-chain alcohol dehydrogenases, catalytic domain"/>
    <property type="match status" value="1"/>
</dbReference>
<dbReference type="Pfam" id="PF00107">
    <property type="entry name" value="ADH_zinc_N"/>
    <property type="match status" value="1"/>
</dbReference>
<sequence>MELTTMAPTTTRAIVSRAPTDDGKRQWNIEEVQVEAPQGNEVLVELVASGICHTDLGCGSFPDGVGPFPVPPYPRVLGHEGAGYVKEVGPLVSTVRPGDAVLMSFTYCQQCHNCLHGSPGYCPTFTPLNFTGYLHAFSNPNEPSEKIGGCFFGQSSSARLTRAQEQSLVRVTDLVKNIDELKMFAPLGCGIQTGAGTVTELASAKPSDAVAIIGLGGVGLSAIMGAKVANCKTIIGIDRFAERLELARTLGATDTINTSKLGDLSLTEKVRELTGGVGTTITIDATGVPALIEQGIQFTAQQGKFIILGVAPAEAVLTIPIVGHMMSGKQIMGSVEGGVTPSKYIPRLIEWHRKGQLPLEKLVKFYKAEKFEDAIHGMHDGTTIKPVIVW</sequence>
<dbReference type="GO" id="GO:0016491">
    <property type="term" value="F:oxidoreductase activity"/>
    <property type="evidence" value="ECO:0007669"/>
    <property type="project" value="UniProtKB-KW"/>
</dbReference>
<dbReference type="FunFam" id="3.40.50.720:FF:000003">
    <property type="entry name" value="S-(hydroxymethyl)glutathione dehydrogenase"/>
    <property type="match status" value="1"/>
</dbReference>
<comment type="similarity">
    <text evidence="2 6">Belongs to the zinc-containing alcohol dehydrogenase family.</text>
</comment>
<dbReference type="CDD" id="cd08278">
    <property type="entry name" value="benzyl_alcohol_DH"/>
    <property type="match status" value="1"/>
</dbReference>
<dbReference type="OrthoDB" id="1560166at2759"/>